<keyword evidence="2" id="KW-1185">Reference proteome</keyword>
<reference evidence="1 2" key="1">
    <citation type="submission" date="2019-03" db="EMBL/GenBank/DDBJ databases">
        <title>Genomic Encyclopedia of Type Strains, Phase IV (KMG-IV): sequencing the most valuable type-strain genomes for metagenomic binning, comparative biology and taxonomic classification.</title>
        <authorList>
            <person name="Goeker M."/>
        </authorList>
    </citation>
    <scope>NUCLEOTIDE SEQUENCE [LARGE SCALE GENOMIC DNA]</scope>
    <source>
        <strain evidence="1 2">DSM 16730</strain>
    </source>
</reference>
<dbReference type="Proteomes" id="UP000295433">
    <property type="component" value="Unassembled WGS sequence"/>
</dbReference>
<protein>
    <submittedName>
        <fullName evidence="1">Uncharacterized protein</fullName>
    </submittedName>
</protein>
<accession>A0A4R3VB60</accession>
<evidence type="ECO:0000313" key="2">
    <source>
        <dbReference type="Proteomes" id="UP000295433"/>
    </source>
</evidence>
<comment type="caution">
    <text evidence="1">The sequence shown here is derived from an EMBL/GenBank/DDBJ whole genome shotgun (WGS) entry which is preliminary data.</text>
</comment>
<organism evidence="1 2">
    <name type="scientific">Samsonia erythrinae</name>
    <dbReference type="NCBI Taxonomy" id="160434"/>
    <lineage>
        <taxon>Bacteria</taxon>
        <taxon>Pseudomonadati</taxon>
        <taxon>Pseudomonadota</taxon>
        <taxon>Gammaproteobacteria</taxon>
        <taxon>Enterobacterales</taxon>
        <taxon>Pectobacteriaceae</taxon>
        <taxon>Samsonia</taxon>
    </lineage>
</organism>
<dbReference type="EMBL" id="SMBY01000021">
    <property type="protein sequence ID" value="TCV01281.1"/>
    <property type="molecule type" value="Genomic_DNA"/>
</dbReference>
<proteinExistence type="predicted"/>
<evidence type="ECO:0000313" key="1">
    <source>
        <dbReference type="EMBL" id="TCV01281.1"/>
    </source>
</evidence>
<sequence>MSYHRYRSARYQKSGNSRYFIHDIAHQSEKEKTDSQNVSRWSLLTKSDERR</sequence>
<name>A0A4R3VB60_9GAMM</name>
<dbReference type="AlphaFoldDB" id="A0A4R3VB60"/>
<gene>
    <name evidence="1" type="ORF">EDC54_1216</name>
</gene>